<dbReference type="CDD" id="cd00637">
    <property type="entry name" value="7tm_classA_rhodopsin-like"/>
    <property type="match status" value="1"/>
</dbReference>
<proteinExistence type="predicted"/>
<dbReference type="EMBL" id="KN716383">
    <property type="protein sequence ID" value="KJH45837.1"/>
    <property type="molecule type" value="Genomic_DNA"/>
</dbReference>
<protein>
    <recommendedName>
        <fullName evidence="2">7TM GPCR serpentine receptor class x (Srx) domain-containing protein</fullName>
    </recommendedName>
</protein>
<dbReference type="OrthoDB" id="5817761at2759"/>
<gene>
    <name evidence="3" type="ORF">DICVIV_08097</name>
</gene>
<keyword evidence="4" id="KW-1185">Reference proteome</keyword>
<evidence type="ECO:0000313" key="4">
    <source>
        <dbReference type="Proteomes" id="UP000053766"/>
    </source>
</evidence>
<keyword evidence="1" id="KW-0812">Transmembrane</keyword>
<sequence length="196" mass="22949">MTGIICNVLAFFVIIRHHVFRNPFGYLTAYQAFFNTGLLFMLTIWAVPWTLLPLPQQLHWLNFRIGQLCLFFEEITFHCSLFIAINRYMAITFPVRYRIFFTTKTTYSIILSISLISALYSSVYFKGGCDFYFDHNIRIWTFGSEPCSIWLSFYIDMIYNVGLFIIIEAKIPNSLWVKVVVFSEGLLCLLDCFGLQ</sequence>
<dbReference type="Pfam" id="PF10328">
    <property type="entry name" value="7TM_GPCR_Srx"/>
    <property type="match status" value="1"/>
</dbReference>
<dbReference type="AlphaFoldDB" id="A0A0D8XQ18"/>
<dbReference type="PANTHER" id="PTHR23017:SF3">
    <property type="entry name" value="G-PROTEIN COUPLED RECEPTORS FAMILY 1 PROFILE DOMAIN-CONTAINING PROTEIN"/>
    <property type="match status" value="1"/>
</dbReference>
<dbReference type="PANTHER" id="PTHR23017">
    <property type="entry name" value="SERPENTINE RECEPTOR, CLASS X"/>
    <property type="match status" value="1"/>
</dbReference>
<dbReference type="SUPFAM" id="SSF81321">
    <property type="entry name" value="Family A G protein-coupled receptor-like"/>
    <property type="match status" value="1"/>
</dbReference>
<feature type="transmembrane region" description="Helical" evidence="1">
    <location>
        <begin position="149"/>
        <end position="167"/>
    </location>
</feature>
<evidence type="ECO:0000256" key="1">
    <source>
        <dbReference type="SAM" id="Phobius"/>
    </source>
</evidence>
<reference evidence="3 4" key="1">
    <citation type="submission" date="2013-11" db="EMBL/GenBank/DDBJ databases">
        <title>Draft genome of the bovine lungworm Dictyocaulus viviparus.</title>
        <authorList>
            <person name="Mitreva M."/>
        </authorList>
    </citation>
    <scope>NUCLEOTIDE SEQUENCE [LARGE SCALE GENOMIC DNA]</scope>
    <source>
        <strain evidence="3 4">HannoverDv2000</strain>
    </source>
</reference>
<dbReference type="Proteomes" id="UP000053766">
    <property type="component" value="Unassembled WGS sequence"/>
</dbReference>
<name>A0A0D8XQ18_DICVI</name>
<feature type="transmembrane region" description="Helical" evidence="1">
    <location>
        <begin position="106"/>
        <end position="125"/>
    </location>
</feature>
<evidence type="ECO:0000259" key="2">
    <source>
        <dbReference type="Pfam" id="PF10328"/>
    </source>
</evidence>
<organism evidence="3 4">
    <name type="scientific">Dictyocaulus viviparus</name>
    <name type="common">Bovine lungworm</name>
    <dbReference type="NCBI Taxonomy" id="29172"/>
    <lineage>
        <taxon>Eukaryota</taxon>
        <taxon>Metazoa</taxon>
        <taxon>Ecdysozoa</taxon>
        <taxon>Nematoda</taxon>
        <taxon>Chromadorea</taxon>
        <taxon>Rhabditida</taxon>
        <taxon>Rhabditina</taxon>
        <taxon>Rhabditomorpha</taxon>
        <taxon>Strongyloidea</taxon>
        <taxon>Metastrongylidae</taxon>
        <taxon>Dictyocaulus</taxon>
    </lineage>
</organism>
<feature type="transmembrane region" description="Helical" evidence="1">
    <location>
        <begin position="24"/>
        <end position="45"/>
    </location>
</feature>
<feature type="transmembrane region" description="Helical" evidence="1">
    <location>
        <begin position="65"/>
        <end position="85"/>
    </location>
</feature>
<evidence type="ECO:0000313" key="3">
    <source>
        <dbReference type="EMBL" id="KJH45837.1"/>
    </source>
</evidence>
<dbReference type="InterPro" id="IPR019430">
    <property type="entry name" value="7TM_GPCR_serpentine_rcpt_Srx"/>
</dbReference>
<dbReference type="Gene3D" id="1.20.1070.10">
    <property type="entry name" value="Rhodopsin 7-helix transmembrane proteins"/>
    <property type="match status" value="1"/>
</dbReference>
<feature type="domain" description="7TM GPCR serpentine receptor class x (Srx)" evidence="2">
    <location>
        <begin position="2"/>
        <end position="167"/>
    </location>
</feature>
<reference evidence="4" key="2">
    <citation type="journal article" date="2016" name="Sci. Rep.">
        <title>Dictyocaulus viviparus genome, variome and transcriptome elucidate lungworm biology and support future intervention.</title>
        <authorList>
            <person name="McNulty S.N."/>
            <person name="Strube C."/>
            <person name="Rosa B.A."/>
            <person name="Martin J.C."/>
            <person name="Tyagi R."/>
            <person name="Choi Y.J."/>
            <person name="Wang Q."/>
            <person name="Hallsworth Pepin K."/>
            <person name="Zhang X."/>
            <person name="Ozersky P."/>
            <person name="Wilson R.K."/>
            <person name="Sternberg P.W."/>
            <person name="Gasser R.B."/>
            <person name="Mitreva M."/>
        </authorList>
    </citation>
    <scope>NUCLEOTIDE SEQUENCE [LARGE SCALE GENOMIC DNA]</scope>
    <source>
        <strain evidence="4">HannoverDv2000</strain>
    </source>
</reference>
<keyword evidence="1" id="KW-0472">Membrane</keyword>
<keyword evidence="1" id="KW-1133">Transmembrane helix</keyword>
<accession>A0A0D8XQ18</accession>